<dbReference type="Proteomes" id="UP000828390">
    <property type="component" value="Unassembled WGS sequence"/>
</dbReference>
<evidence type="ECO:0000256" key="5">
    <source>
        <dbReference type="SAM" id="MobiDB-lite"/>
    </source>
</evidence>
<dbReference type="PROSITE" id="PS50923">
    <property type="entry name" value="SUSHI"/>
    <property type="match status" value="3"/>
</dbReference>
<dbReference type="EMBL" id="JAIWYP010000004">
    <property type="protein sequence ID" value="KAH3831660.1"/>
    <property type="molecule type" value="Genomic_DNA"/>
</dbReference>
<evidence type="ECO:0000256" key="1">
    <source>
        <dbReference type="ARBA" id="ARBA00022729"/>
    </source>
</evidence>
<dbReference type="CDD" id="cd00033">
    <property type="entry name" value="CCP"/>
    <property type="match status" value="3"/>
</dbReference>
<feature type="region of interest" description="Disordered" evidence="5">
    <location>
        <begin position="463"/>
        <end position="500"/>
    </location>
</feature>
<dbReference type="InterPro" id="IPR000436">
    <property type="entry name" value="Sushi_SCR_CCP_dom"/>
</dbReference>
<keyword evidence="2" id="KW-0677">Repeat</keyword>
<gene>
    <name evidence="9" type="ORF">DPMN_104930</name>
</gene>
<keyword evidence="4" id="KW-0768">Sushi</keyword>
<dbReference type="AlphaFoldDB" id="A0A9D4HCE4"/>
<dbReference type="SMART" id="SM00032">
    <property type="entry name" value="CCP"/>
    <property type="match status" value="3"/>
</dbReference>
<feature type="domain" description="Sushi" evidence="8">
    <location>
        <begin position="76"/>
        <end position="134"/>
    </location>
</feature>
<evidence type="ECO:0000256" key="4">
    <source>
        <dbReference type="PROSITE-ProRule" id="PRU00302"/>
    </source>
</evidence>
<feature type="domain" description="Sushi" evidence="8">
    <location>
        <begin position="19"/>
        <end position="75"/>
    </location>
</feature>
<evidence type="ECO:0000256" key="3">
    <source>
        <dbReference type="ARBA" id="ARBA00023157"/>
    </source>
</evidence>
<feature type="disulfide bond" evidence="4">
    <location>
        <begin position="105"/>
        <end position="132"/>
    </location>
</feature>
<dbReference type="InterPro" id="IPR051277">
    <property type="entry name" value="SEZ6_CSMD_C4BPB_Regulators"/>
</dbReference>
<keyword evidence="6" id="KW-1133">Transmembrane helix</keyword>
<feature type="domain" description="Sushi" evidence="8">
    <location>
        <begin position="135"/>
        <end position="196"/>
    </location>
</feature>
<reference evidence="9" key="2">
    <citation type="submission" date="2020-11" db="EMBL/GenBank/DDBJ databases">
        <authorList>
            <person name="McCartney M.A."/>
            <person name="Auch B."/>
            <person name="Kono T."/>
            <person name="Mallez S."/>
            <person name="Becker A."/>
            <person name="Gohl D.M."/>
            <person name="Silverstein K.A.T."/>
            <person name="Koren S."/>
            <person name="Bechman K.B."/>
            <person name="Herman A."/>
            <person name="Abrahante J.E."/>
            <person name="Garbe J."/>
        </authorList>
    </citation>
    <scope>NUCLEOTIDE SEQUENCE</scope>
    <source>
        <strain evidence="9">Duluth1</strain>
        <tissue evidence="9">Whole animal</tissue>
    </source>
</reference>
<evidence type="ECO:0000259" key="8">
    <source>
        <dbReference type="PROSITE" id="PS50923"/>
    </source>
</evidence>
<protein>
    <recommendedName>
        <fullName evidence="8">Sushi domain-containing protein</fullName>
    </recommendedName>
</protein>
<feature type="signal peptide" evidence="7">
    <location>
        <begin position="1"/>
        <end position="19"/>
    </location>
</feature>
<dbReference type="PANTHER" id="PTHR45656:SF4">
    <property type="entry name" value="PROTEIN CBR-CLEC-78"/>
    <property type="match status" value="1"/>
</dbReference>
<keyword evidence="6" id="KW-0472">Membrane</keyword>
<proteinExistence type="predicted"/>
<name>A0A9D4HCE4_DREPO</name>
<evidence type="ECO:0000313" key="10">
    <source>
        <dbReference type="Proteomes" id="UP000828390"/>
    </source>
</evidence>
<reference evidence="9" key="1">
    <citation type="journal article" date="2019" name="bioRxiv">
        <title>The Genome of the Zebra Mussel, Dreissena polymorpha: A Resource for Invasive Species Research.</title>
        <authorList>
            <person name="McCartney M.A."/>
            <person name="Auch B."/>
            <person name="Kono T."/>
            <person name="Mallez S."/>
            <person name="Zhang Y."/>
            <person name="Obille A."/>
            <person name="Becker A."/>
            <person name="Abrahante J.E."/>
            <person name="Garbe J."/>
            <person name="Badalamenti J.P."/>
            <person name="Herman A."/>
            <person name="Mangelson H."/>
            <person name="Liachko I."/>
            <person name="Sullivan S."/>
            <person name="Sone E.D."/>
            <person name="Koren S."/>
            <person name="Silverstein K.A.T."/>
            <person name="Beckman K.B."/>
            <person name="Gohl D.M."/>
        </authorList>
    </citation>
    <scope>NUCLEOTIDE SEQUENCE</scope>
    <source>
        <strain evidence="9">Duluth1</strain>
        <tissue evidence="9">Whole animal</tissue>
    </source>
</reference>
<feature type="chain" id="PRO_5039104482" description="Sushi domain-containing protein" evidence="7">
    <location>
        <begin position="20"/>
        <end position="500"/>
    </location>
</feature>
<comment type="caution">
    <text evidence="9">The sequence shown here is derived from an EMBL/GenBank/DDBJ whole genome shotgun (WGS) entry which is preliminary data.</text>
</comment>
<dbReference type="PANTHER" id="PTHR45656">
    <property type="entry name" value="PROTEIN CBR-CLEC-78"/>
    <property type="match status" value="1"/>
</dbReference>
<accession>A0A9D4HCE4</accession>
<evidence type="ECO:0000256" key="2">
    <source>
        <dbReference type="ARBA" id="ARBA00022737"/>
    </source>
</evidence>
<evidence type="ECO:0000256" key="7">
    <source>
        <dbReference type="SAM" id="SignalP"/>
    </source>
</evidence>
<keyword evidence="3 4" id="KW-1015">Disulfide bond</keyword>
<evidence type="ECO:0000256" key="6">
    <source>
        <dbReference type="SAM" id="Phobius"/>
    </source>
</evidence>
<feature type="compositionally biased region" description="Basic and acidic residues" evidence="5">
    <location>
        <begin position="480"/>
        <end position="500"/>
    </location>
</feature>
<keyword evidence="10" id="KW-1185">Reference proteome</keyword>
<organism evidence="9 10">
    <name type="scientific">Dreissena polymorpha</name>
    <name type="common">Zebra mussel</name>
    <name type="synonym">Mytilus polymorpha</name>
    <dbReference type="NCBI Taxonomy" id="45954"/>
    <lineage>
        <taxon>Eukaryota</taxon>
        <taxon>Metazoa</taxon>
        <taxon>Spiralia</taxon>
        <taxon>Lophotrochozoa</taxon>
        <taxon>Mollusca</taxon>
        <taxon>Bivalvia</taxon>
        <taxon>Autobranchia</taxon>
        <taxon>Heteroconchia</taxon>
        <taxon>Euheterodonta</taxon>
        <taxon>Imparidentia</taxon>
        <taxon>Neoheterodontei</taxon>
        <taxon>Myida</taxon>
        <taxon>Dreissenoidea</taxon>
        <taxon>Dreissenidae</taxon>
        <taxon>Dreissena</taxon>
    </lineage>
</organism>
<keyword evidence="6" id="KW-0812">Transmembrane</keyword>
<evidence type="ECO:0000313" key="9">
    <source>
        <dbReference type="EMBL" id="KAH3831660.1"/>
    </source>
</evidence>
<dbReference type="InterPro" id="IPR035976">
    <property type="entry name" value="Sushi/SCR/CCP_sf"/>
</dbReference>
<dbReference type="SUPFAM" id="SSF57535">
    <property type="entry name" value="Complement control module/SCR domain"/>
    <property type="match status" value="3"/>
</dbReference>
<dbReference type="Pfam" id="PF00084">
    <property type="entry name" value="Sushi"/>
    <property type="match status" value="3"/>
</dbReference>
<dbReference type="Gene3D" id="2.10.70.10">
    <property type="entry name" value="Complement Module, domain 1"/>
    <property type="match status" value="4"/>
</dbReference>
<keyword evidence="1 7" id="KW-0732">Signal</keyword>
<comment type="caution">
    <text evidence="4">Lacks conserved residue(s) required for the propagation of feature annotation.</text>
</comment>
<feature type="transmembrane region" description="Helical" evidence="6">
    <location>
        <begin position="423"/>
        <end position="444"/>
    </location>
</feature>
<sequence>MDLMVAFAFHCACLALALADCPPPAVQNAAFTPVQSSYTDGANVTFTCNTGYGLQGSRIHYCRGSSWEGSLTCYEQFCETMNNPRNGIIVGNPSYKIGTYITFQCNTGYTLKGNSQLLCRVDLKFDRNPPTCDVNMCPDFGAIDHARIFQATDGGIENDYGSVVKVTCEDSYVLDGHVSVFCQGDGTWGPKPTCKPLDCGRFDGMNSSCVKDFVLLGTLYYMECKSDVPNTRIGAPDSTSSPNECEERSRKWMYSQFGCFCHCKVMYNKNIVKTENLDPNDYLPHNTDLKWSCKEGCTKKQNNALRCMDGQMELPSSQFGCFCHCKVMYNKNIVKTENLDPNDYLPHNTDLKWSCKEGCTKNQTNALRCMDGQMELPSCTCDANVHTGEPYTTDITTKSSPTGQTGEPYTTYRPTNPCPGFCIIATIIGAVVLAVVALIVIYMYKKKKWCFVQNMEAPLPMIEPPHEKGGNPFNGNTSKPNDDNNMKHIEEMDKLLSDNK</sequence>